<dbReference type="Pfam" id="PF10105">
    <property type="entry name" value="DUF2344"/>
    <property type="match status" value="1"/>
</dbReference>
<dbReference type="EMBL" id="BAAABU010000011">
    <property type="protein sequence ID" value="GAA0242153.1"/>
    <property type="molecule type" value="Genomic_DNA"/>
</dbReference>
<protein>
    <submittedName>
        <fullName evidence="2">TIGR03936 family radical SAM-associated protein</fullName>
    </submittedName>
</protein>
<dbReference type="NCBIfam" id="TIGR03936">
    <property type="entry name" value="sam_1_link_chp"/>
    <property type="match status" value="1"/>
</dbReference>
<name>A0ABN0U8F1_9PSEU</name>
<reference evidence="2 3" key="1">
    <citation type="journal article" date="2019" name="Int. J. Syst. Evol. Microbiol.">
        <title>The Global Catalogue of Microorganisms (GCM) 10K type strain sequencing project: providing services to taxonomists for standard genome sequencing and annotation.</title>
        <authorList>
            <consortium name="The Broad Institute Genomics Platform"/>
            <consortium name="The Broad Institute Genome Sequencing Center for Infectious Disease"/>
            <person name="Wu L."/>
            <person name="Ma J."/>
        </authorList>
    </citation>
    <scope>NUCLEOTIDE SEQUENCE [LARGE SCALE GENOMIC DNA]</scope>
    <source>
        <strain evidence="2 3">JCM 3380</strain>
    </source>
</reference>
<dbReference type="Proteomes" id="UP001500416">
    <property type="component" value="Unassembled WGS sequence"/>
</dbReference>
<dbReference type="InterPro" id="IPR018768">
    <property type="entry name" value="DUF2344"/>
</dbReference>
<evidence type="ECO:0000313" key="2">
    <source>
        <dbReference type="EMBL" id="GAA0242153.1"/>
    </source>
</evidence>
<evidence type="ECO:0000259" key="1">
    <source>
        <dbReference type="Pfam" id="PF10105"/>
    </source>
</evidence>
<evidence type="ECO:0000313" key="3">
    <source>
        <dbReference type="Proteomes" id="UP001500416"/>
    </source>
</evidence>
<gene>
    <name evidence="2" type="ORF">GCM10010492_46740</name>
</gene>
<sequence>MQKLRLRYAKRGRLRFTSHRDIARTFERALRRAGVPMAYSQGFSPHPKVSWVGAAPTGVASEAEYVEVSVVEAVDPAALRDALDAVLPPGLDVLEVVQAAGGSLPERIEASAWRVELPGVPPEALAAAVEAFLAAGSVEVERLTKDGRKVIDVRPAVVSAEVVAAEPGAAATVQVTEQVPAHSSDAGHDARDLSRPCGILVMVVRQTTPTVRPDDVLSALRVVADLVPPVPAKATRMAQGRLDDEGGLVDPLALDRAAEV</sequence>
<dbReference type="RefSeq" id="WP_343935992.1">
    <property type="nucleotide sequence ID" value="NZ_BAAABU010000011.1"/>
</dbReference>
<accession>A0ABN0U8F1</accession>
<feature type="domain" description="DUF2344" evidence="1">
    <location>
        <begin position="3"/>
        <end position="178"/>
    </location>
</feature>
<keyword evidence="3" id="KW-1185">Reference proteome</keyword>
<proteinExistence type="predicted"/>
<comment type="caution">
    <text evidence="2">The sequence shown here is derived from an EMBL/GenBank/DDBJ whole genome shotgun (WGS) entry which is preliminary data.</text>
</comment>
<organism evidence="2 3">
    <name type="scientific">Saccharothrix mutabilis subsp. mutabilis</name>
    <dbReference type="NCBI Taxonomy" id="66855"/>
    <lineage>
        <taxon>Bacteria</taxon>
        <taxon>Bacillati</taxon>
        <taxon>Actinomycetota</taxon>
        <taxon>Actinomycetes</taxon>
        <taxon>Pseudonocardiales</taxon>
        <taxon>Pseudonocardiaceae</taxon>
        <taxon>Saccharothrix</taxon>
    </lineage>
</organism>